<gene>
    <name evidence="2" type="ORF">GMD78_08380</name>
</gene>
<sequence length="151" mass="18052">MIEKIIRSPLSMMFFILLFGGLIWSKYYSPIEVKPYTNWITIGILVIIAVFFILIMIHNQKHPNRKINFFGWIPYEFKEEDEGKQWVTFQACRKVYIFFSFAIPISIILIALIEFPALPLLILIVIGMTQYGIFWWEENKYYKSESEEDYT</sequence>
<evidence type="ECO:0000256" key="1">
    <source>
        <dbReference type="SAM" id="Phobius"/>
    </source>
</evidence>
<accession>A0A6N8FG32</accession>
<keyword evidence="3" id="KW-1185">Reference proteome</keyword>
<feature type="transmembrane region" description="Helical" evidence="1">
    <location>
        <begin position="36"/>
        <end position="57"/>
    </location>
</feature>
<dbReference type="Proteomes" id="UP000469125">
    <property type="component" value="Unassembled WGS sequence"/>
</dbReference>
<evidence type="ECO:0000313" key="2">
    <source>
        <dbReference type="EMBL" id="MUK88405.1"/>
    </source>
</evidence>
<feature type="transmembrane region" description="Helical" evidence="1">
    <location>
        <begin position="119"/>
        <end position="136"/>
    </location>
</feature>
<feature type="transmembrane region" description="Helical" evidence="1">
    <location>
        <begin position="95"/>
        <end position="113"/>
    </location>
</feature>
<keyword evidence="1" id="KW-0812">Transmembrane</keyword>
<proteinExistence type="predicted"/>
<organism evidence="2 3">
    <name type="scientific">Ornithinibacillus caprae</name>
    <dbReference type="NCBI Taxonomy" id="2678566"/>
    <lineage>
        <taxon>Bacteria</taxon>
        <taxon>Bacillati</taxon>
        <taxon>Bacillota</taxon>
        <taxon>Bacilli</taxon>
        <taxon>Bacillales</taxon>
        <taxon>Bacillaceae</taxon>
        <taxon>Ornithinibacillus</taxon>
    </lineage>
</organism>
<name>A0A6N8FG32_9BACI</name>
<evidence type="ECO:0000313" key="3">
    <source>
        <dbReference type="Proteomes" id="UP000469125"/>
    </source>
</evidence>
<keyword evidence="1" id="KW-0472">Membrane</keyword>
<keyword evidence="1" id="KW-1133">Transmembrane helix</keyword>
<protein>
    <submittedName>
        <fullName evidence="2">Uncharacterized protein</fullName>
    </submittedName>
</protein>
<dbReference type="AlphaFoldDB" id="A0A6N8FG32"/>
<feature type="transmembrane region" description="Helical" evidence="1">
    <location>
        <begin position="12"/>
        <end position="30"/>
    </location>
</feature>
<dbReference type="RefSeq" id="WP_155668393.1">
    <property type="nucleotide sequence ID" value="NZ_WOCA01000005.1"/>
</dbReference>
<dbReference type="EMBL" id="WOCA01000005">
    <property type="protein sequence ID" value="MUK88405.1"/>
    <property type="molecule type" value="Genomic_DNA"/>
</dbReference>
<reference evidence="2 3" key="1">
    <citation type="submission" date="2019-11" db="EMBL/GenBank/DDBJ databases">
        <authorList>
            <person name="Li X."/>
        </authorList>
    </citation>
    <scope>NUCLEOTIDE SEQUENCE [LARGE SCALE GENOMIC DNA]</scope>
    <source>
        <strain evidence="2 3">L9</strain>
    </source>
</reference>
<comment type="caution">
    <text evidence="2">The sequence shown here is derived from an EMBL/GenBank/DDBJ whole genome shotgun (WGS) entry which is preliminary data.</text>
</comment>